<name>A0A8R7JW99_TRIUA</name>
<accession>A0A8R7JW99</accession>
<reference evidence="1" key="3">
    <citation type="submission" date="2022-06" db="UniProtKB">
        <authorList>
            <consortium name="EnsemblPlants"/>
        </authorList>
    </citation>
    <scope>IDENTIFICATION</scope>
</reference>
<evidence type="ECO:0000313" key="1">
    <source>
        <dbReference type="EnsemblPlants" id="TuG1812G0100001125.01.T01"/>
    </source>
</evidence>
<evidence type="ECO:0000313" key="2">
    <source>
        <dbReference type="Proteomes" id="UP000015106"/>
    </source>
</evidence>
<reference evidence="2" key="1">
    <citation type="journal article" date="2013" name="Nature">
        <title>Draft genome of the wheat A-genome progenitor Triticum urartu.</title>
        <authorList>
            <person name="Ling H.Q."/>
            <person name="Zhao S."/>
            <person name="Liu D."/>
            <person name="Wang J."/>
            <person name="Sun H."/>
            <person name="Zhang C."/>
            <person name="Fan H."/>
            <person name="Li D."/>
            <person name="Dong L."/>
            <person name="Tao Y."/>
            <person name="Gao C."/>
            <person name="Wu H."/>
            <person name="Li Y."/>
            <person name="Cui Y."/>
            <person name="Guo X."/>
            <person name="Zheng S."/>
            <person name="Wang B."/>
            <person name="Yu K."/>
            <person name="Liang Q."/>
            <person name="Yang W."/>
            <person name="Lou X."/>
            <person name="Chen J."/>
            <person name="Feng M."/>
            <person name="Jian J."/>
            <person name="Zhang X."/>
            <person name="Luo G."/>
            <person name="Jiang Y."/>
            <person name="Liu J."/>
            <person name="Wang Z."/>
            <person name="Sha Y."/>
            <person name="Zhang B."/>
            <person name="Wu H."/>
            <person name="Tang D."/>
            <person name="Shen Q."/>
            <person name="Xue P."/>
            <person name="Zou S."/>
            <person name="Wang X."/>
            <person name="Liu X."/>
            <person name="Wang F."/>
            <person name="Yang Y."/>
            <person name="An X."/>
            <person name="Dong Z."/>
            <person name="Zhang K."/>
            <person name="Zhang X."/>
            <person name="Luo M.C."/>
            <person name="Dvorak J."/>
            <person name="Tong Y."/>
            <person name="Wang J."/>
            <person name="Yang H."/>
            <person name="Li Z."/>
            <person name="Wang D."/>
            <person name="Zhang A."/>
            <person name="Wang J."/>
        </authorList>
    </citation>
    <scope>NUCLEOTIDE SEQUENCE</scope>
    <source>
        <strain evidence="2">cv. G1812</strain>
    </source>
</reference>
<keyword evidence="2" id="KW-1185">Reference proteome</keyword>
<proteinExistence type="predicted"/>
<dbReference type="Proteomes" id="UP000015106">
    <property type="component" value="Chromosome 1"/>
</dbReference>
<organism evidence="1 2">
    <name type="scientific">Triticum urartu</name>
    <name type="common">Red wild einkorn</name>
    <name type="synonym">Crithodium urartu</name>
    <dbReference type="NCBI Taxonomy" id="4572"/>
    <lineage>
        <taxon>Eukaryota</taxon>
        <taxon>Viridiplantae</taxon>
        <taxon>Streptophyta</taxon>
        <taxon>Embryophyta</taxon>
        <taxon>Tracheophyta</taxon>
        <taxon>Spermatophyta</taxon>
        <taxon>Magnoliopsida</taxon>
        <taxon>Liliopsida</taxon>
        <taxon>Poales</taxon>
        <taxon>Poaceae</taxon>
        <taxon>BOP clade</taxon>
        <taxon>Pooideae</taxon>
        <taxon>Triticodae</taxon>
        <taxon>Triticeae</taxon>
        <taxon>Triticinae</taxon>
        <taxon>Triticum</taxon>
    </lineage>
</organism>
<protein>
    <submittedName>
        <fullName evidence="1">Uncharacterized protein</fullName>
    </submittedName>
</protein>
<sequence length="79" mass="9032">MDREEVTKFLGQVPLLQCLPGSSIRRIAEAVQVKHYGESRRHPSECCSRPAVFAYFRRAQPKSGLRQLRVLSTVSLLNY</sequence>
<dbReference type="EnsemblPlants" id="TuG1812G0100001125.01.T01">
    <property type="protein sequence ID" value="TuG1812G0100001125.01.T01"/>
    <property type="gene ID" value="TuG1812G0100001125.01"/>
</dbReference>
<dbReference type="Gramene" id="TuG1812G0100001125.01.T01">
    <property type="protein sequence ID" value="TuG1812G0100001125.01.T01"/>
    <property type="gene ID" value="TuG1812G0100001125.01"/>
</dbReference>
<reference evidence="1" key="2">
    <citation type="submission" date="2018-03" db="EMBL/GenBank/DDBJ databases">
        <title>The Triticum urartu genome reveals the dynamic nature of wheat genome evolution.</title>
        <authorList>
            <person name="Ling H."/>
            <person name="Ma B."/>
            <person name="Shi X."/>
            <person name="Liu H."/>
            <person name="Dong L."/>
            <person name="Sun H."/>
            <person name="Cao Y."/>
            <person name="Gao Q."/>
            <person name="Zheng S."/>
            <person name="Li Y."/>
            <person name="Yu Y."/>
            <person name="Du H."/>
            <person name="Qi M."/>
            <person name="Li Y."/>
            <person name="Yu H."/>
            <person name="Cui Y."/>
            <person name="Wang N."/>
            <person name="Chen C."/>
            <person name="Wu H."/>
            <person name="Zhao Y."/>
            <person name="Zhang J."/>
            <person name="Li Y."/>
            <person name="Zhou W."/>
            <person name="Zhang B."/>
            <person name="Hu W."/>
            <person name="Eijk M."/>
            <person name="Tang J."/>
            <person name="Witsenboer H."/>
            <person name="Zhao S."/>
            <person name="Li Z."/>
            <person name="Zhang A."/>
            <person name="Wang D."/>
            <person name="Liang C."/>
        </authorList>
    </citation>
    <scope>NUCLEOTIDE SEQUENCE [LARGE SCALE GENOMIC DNA]</scope>
    <source>
        <strain evidence="1">cv. G1812</strain>
    </source>
</reference>
<dbReference type="AlphaFoldDB" id="A0A8R7JW99"/>